<evidence type="ECO:0000313" key="2">
    <source>
        <dbReference type="Proteomes" id="UP000825935"/>
    </source>
</evidence>
<comment type="caution">
    <text evidence="1">The sequence shown here is derived from an EMBL/GenBank/DDBJ whole genome shotgun (WGS) entry which is preliminary data.</text>
</comment>
<dbReference type="OrthoDB" id="71307at2759"/>
<organism evidence="1 2">
    <name type="scientific">Ceratopteris richardii</name>
    <name type="common">Triangle waterfern</name>
    <dbReference type="NCBI Taxonomy" id="49495"/>
    <lineage>
        <taxon>Eukaryota</taxon>
        <taxon>Viridiplantae</taxon>
        <taxon>Streptophyta</taxon>
        <taxon>Embryophyta</taxon>
        <taxon>Tracheophyta</taxon>
        <taxon>Polypodiopsida</taxon>
        <taxon>Polypodiidae</taxon>
        <taxon>Polypodiales</taxon>
        <taxon>Pteridineae</taxon>
        <taxon>Pteridaceae</taxon>
        <taxon>Parkerioideae</taxon>
        <taxon>Ceratopteris</taxon>
    </lineage>
</organism>
<keyword evidence="2" id="KW-1185">Reference proteome</keyword>
<name>A0A8T2TC86_CERRI</name>
<accession>A0A8T2TC86</accession>
<dbReference type="Proteomes" id="UP000825935">
    <property type="component" value="Chromosome 14"/>
</dbReference>
<dbReference type="AlphaFoldDB" id="A0A8T2TC86"/>
<reference evidence="1" key="1">
    <citation type="submission" date="2021-08" db="EMBL/GenBank/DDBJ databases">
        <title>WGS assembly of Ceratopteris richardii.</title>
        <authorList>
            <person name="Marchant D.B."/>
            <person name="Chen G."/>
            <person name="Jenkins J."/>
            <person name="Shu S."/>
            <person name="Leebens-Mack J."/>
            <person name="Grimwood J."/>
            <person name="Schmutz J."/>
            <person name="Soltis P."/>
            <person name="Soltis D."/>
            <person name="Chen Z.-H."/>
        </authorList>
    </citation>
    <scope>NUCLEOTIDE SEQUENCE</scope>
    <source>
        <strain evidence="1">Whitten #5841</strain>
        <tissue evidence="1">Leaf</tissue>
    </source>
</reference>
<proteinExistence type="predicted"/>
<gene>
    <name evidence="1" type="ORF">KP509_14G037700</name>
</gene>
<dbReference type="EMBL" id="CM035419">
    <property type="protein sequence ID" value="KAH7415323.1"/>
    <property type="molecule type" value="Genomic_DNA"/>
</dbReference>
<sequence length="75" mass="9011">MDVHQELKQEIHTAQEQYKHYEDQHRVENPSHHIGDEVWLLKNNLKTSRHCAKLDYKRFGPFTILAEINLVTFKL</sequence>
<protein>
    <submittedName>
        <fullName evidence="1">Uncharacterized protein</fullName>
    </submittedName>
</protein>
<evidence type="ECO:0000313" key="1">
    <source>
        <dbReference type="EMBL" id="KAH7415323.1"/>
    </source>
</evidence>